<evidence type="ECO:0000256" key="6">
    <source>
        <dbReference type="ARBA" id="ARBA00022989"/>
    </source>
</evidence>
<dbReference type="GO" id="GO:0005886">
    <property type="term" value="C:plasma membrane"/>
    <property type="evidence" value="ECO:0007669"/>
    <property type="project" value="UniProtKB-SubCell"/>
</dbReference>
<feature type="transmembrane region" description="Helical" evidence="8">
    <location>
        <begin position="154"/>
        <end position="187"/>
    </location>
</feature>
<dbReference type="Pfam" id="PF13231">
    <property type="entry name" value="PMT_2"/>
    <property type="match status" value="1"/>
</dbReference>
<evidence type="ECO:0000313" key="10">
    <source>
        <dbReference type="EMBL" id="MTT75187.1"/>
    </source>
</evidence>
<evidence type="ECO:0000256" key="5">
    <source>
        <dbReference type="ARBA" id="ARBA00022692"/>
    </source>
</evidence>
<feature type="transmembrane region" description="Helical" evidence="8">
    <location>
        <begin position="365"/>
        <end position="388"/>
    </location>
</feature>
<protein>
    <submittedName>
        <fullName evidence="10">Phospholipid carrier-dependent glycosyltransferase</fullName>
    </submittedName>
</protein>
<comment type="caution">
    <text evidence="10">The sequence shown here is derived from an EMBL/GenBank/DDBJ whole genome shotgun (WGS) entry which is preliminary data.</text>
</comment>
<feature type="transmembrane region" description="Helical" evidence="8">
    <location>
        <begin position="308"/>
        <end position="327"/>
    </location>
</feature>
<accession>A0A7X2XEI7</accession>
<feature type="transmembrane region" description="Helical" evidence="8">
    <location>
        <begin position="339"/>
        <end position="359"/>
    </location>
</feature>
<feature type="transmembrane region" description="Helical" evidence="8">
    <location>
        <begin position="114"/>
        <end position="134"/>
    </location>
</feature>
<dbReference type="InterPro" id="IPR038731">
    <property type="entry name" value="RgtA/B/C-like"/>
</dbReference>
<proteinExistence type="predicted"/>
<gene>
    <name evidence="10" type="ORF">GMD11_02750</name>
    <name evidence="11" type="ORF">GMD18_02750</name>
</gene>
<keyword evidence="6 8" id="KW-1133">Transmembrane helix</keyword>
<dbReference type="OrthoDB" id="9775035at2"/>
<dbReference type="GO" id="GO:0016763">
    <property type="term" value="F:pentosyltransferase activity"/>
    <property type="evidence" value="ECO:0007669"/>
    <property type="project" value="TreeGrafter"/>
</dbReference>
<feature type="transmembrane region" description="Helical" evidence="8">
    <location>
        <begin position="83"/>
        <end position="102"/>
    </location>
</feature>
<dbReference type="PANTHER" id="PTHR33908">
    <property type="entry name" value="MANNOSYLTRANSFERASE YKCB-RELATED"/>
    <property type="match status" value="1"/>
</dbReference>
<reference evidence="12 13" key="1">
    <citation type="journal article" date="2019" name="Nat. Med.">
        <title>A library of human gut bacterial isolates paired with longitudinal multiomics data enables mechanistic microbiome research.</title>
        <authorList>
            <person name="Poyet M."/>
            <person name="Groussin M."/>
            <person name="Gibbons S.M."/>
            <person name="Avila-Pacheco J."/>
            <person name="Jiang X."/>
            <person name="Kearney S.M."/>
            <person name="Perrotta A.R."/>
            <person name="Berdy B."/>
            <person name="Zhao S."/>
            <person name="Lieberman T.D."/>
            <person name="Swanson P.K."/>
            <person name="Smith M."/>
            <person name="Roesemann S."/>
            <person name="Alexander J.E."/>
            <person name="Rich S.A."/>
            <person name="Livny J."/>
            <person name="Vlamakis H."/>
            <person name="Clish C."/>
            <person name="Bullock K."/>
            <person name="Deik A."/>
            <person name="Scott J."/>
            <person name="Pierce K.A."/>
            <person name="Xavier R.J."/>
            <person name="Alm E.J."/>
        </authorList>
    </citation>
    <scope>NUCLEOTIDE SEQUENCE [LARGE SCALE GENOMIC DNA]</scope>
    <source>
        <strain evidence="10 13">BIOML-A13</strain>
        <strain evidence="11 12">BIOML-A3</strain>
    </source>
</reference>
<dbReference type="Proteomes" id="UP000484547">
    <property type="component" value="Unassembled WGS sequence"/>
</dbReference>
<evidence type="ECO:0000313" key="13">
    <source>
        <dbReference type="Proteomes" id="UP000484547"/>
    </source>
</evidence>
<evidence type="ECO:0000256" key="3">
    <source>
        <dbReference type="ARBA" id="ARBA00022676"/>
    </source>
</evidence>
<comment type="subcellular location">
    <subcellularLocation>
        <location evidence="1">Cell membrane</location>
        <topology evidence="1">Multi-pass membrane protein</topology>
    </subcellularLocation>
</comment>
<dbReference type="EMBL" id="WNBW01000001">
    <property type="protein sequence ID" value="MTU03319.1"/>
    <property type="molecule type" value="Genomic_DNA"/>
</dbReference>
<dbReference type="EMBL" id="WNBM01000001">
    <property type="protein sequence ID" value="MTT75187.1"/>
    <property type="molecule type" value="Genomic_DNA"/>
</dbReference>
<keyword evidence="3" id="KW-0328">Glycosyltransferase</keyword>
<feature type="transmembrane region" description="Helical" evidence="8">
    <location>
        <begin position="283"/>
        <end position="302"/>
    </location>
</feature>
<evidence type="ECO:0000256" key="1">
    <source>
        <dbReference type="ARBA" id="ARBA00004651"/>
    </source>
</evidence>
<evidence type="ECO:0000256" key="8">
    <source>
        <dbReference type="SAM" id="Phobius"/>
    </source>
</evidence>
<evidence type="ECO:0000256" key="4">
    <source>
        <dbReference type="ARBA" id="ARBA00022679"/>
    </source>
</evidence>
<evidence type="ECO:0000256" key="2">
    <source>
        <dbReference type="ARBA" id="ARBA00022475"/>
    </source>
</evidence>
<dbReference type="GO" id="GO:0009103">
    <property type="term" value="P:lipopolysaccharide biosynthetic process"/>
    <property type="evidence" value="ECO:0007669"/>
    <property type="project" value="UniProtKB-ARBA"/>
</dbReference>
<evidence type="ECO:0000259" key="9">
    <source>
        <dbReference type="Pfam" id="PF13231"/>
    </source>
</evidence>
<keyword evidence="7 8" id="KW-0472">Membrane</keyword>
<feature type="transmembrane region" description="Helical" evidence="8">
    <location>
        <begin position="395"/>
        <end position="420"/>
    </location>
</feature>
<feature type="domain" description="Glycosyltransferase RgtA/B/C/D-like" evidence="9">
    <location>
        <begin position="62"/>
        <end position="215"/>
    </location>
</feature>
<feature type="transmembrane region" description="Helical" evidence="8">
    <location>
        <begin position="9"/>
        <end position="30"/>
    </location>
</feature>
<keyword evidence="4 10" id="KW-0808">Transferase</keyword>
<dbReference type="Proteomes" id="UP000443070">
    <property type="component" value="Unassembled WGS sequence"/>
</dbReference>
<dbReference type="GO" id="GO:0010041">
    <property type="term" value="P:response to iron(III) ion"/>
    <property type="evidence" value="ECO:0007669"/>
    <property type="project" value="TreeGrafter"/>
</dbReference>
<keyword evidence="2" id="KW-1003">Cell membrane</keyword>
<feature type="transmembrane region" description="Helical" evidence="8">
    <location>
        <begin position="249"/>
        <end position="271"/>
    </location>
</feature>
<name>A0A7X2XEI7_9FIRM</name>
<dbReference type="PANTHER" id="PTHR33908:SF3">
    <property type="entry name" value="UNDECAPRENYL PHOSPHATE-ALPHA-4-AMINO-4-DEOXY-L-ARABINOSE ARABINOSYL TRANSFERASE"/>
    <property type="match status" value="1"/>
</dbReference>
<keyword evidence="5 8" id="KW-0812">Transmembrane</keyword>
<evidence type="ECO:0000256" key="7">
    <source>
        <dbReference type="ARBA" id="ARBA00023136"/>
    </source>
</evidence>
<feature type="transmembrane region" description="Helical" evidence="8">
    <location>
        <begin position="199"/>
        <end position="216"/>
    </location>
</feature>
<keyword evidence="12" id="KW-1185">Reference proteome</keyword>
<sequence length="516" mass="59629">MNRIEKGSLLVLAIIVAFNIFFGLGSIPLLDPDEPVYAETAREMIQFNDYLSPRIYNEYWFDKPPMYYWLVAGAMHVFGDGEFAARFPAALMAFLTVIMLYYSITKLFNERAGFWSALVLATSVQFFYLGKAAVTDTTLLFFLTGSLLCYLHKQYWLMYVCMALATVTKGPIGIVFPGAIIFLHILCTGQWQKLFKMHCLRGLLLYFFIAAPWYYLMYQVHGMEFINTFLGFHNLTRFTTPEHPTRVLWWYYFPVIILGLFPWTGLLLQSIKASITDSRSDDLEKMLFVNIWWLFVLIFFTISQTKLVSYILPMFPALAIMIGWNIARMQKENYGIRWSWIFGSGIMFLLLTAGWVIGGQQLPEVAFGGIVLGSVTFILGVSIVWALWRYRDINFSAWLHVVTGVLTMVIAFSFLLPMVADRFSVKEIVRVYQTKCDQQKPVYVDKFLRPGFMYYTGVPGEEVKPKSGDLARVLNDPGQKYLLVRGLELRRLKDKDKLQNLNEIKEIGDIYLLEKY</sequence>
<evidence type="ECO:0000313" key="11">
    <source>
        <dbReference type="EMBL" id="MTU03319.1"/>
    </source>
</evidence>
<evidence type="ECO:0000313" key="12">
    <source>
        <dbReference type="Proteomes" id="UP000443070"/>
    </source>
</evidence>
<dbReference type="InterPro" id="IPR050297">
    <property type="entry name" value="LipidA_mod_glycosyltrf_83"/>
</dbReference>
<dbReference type="RefSeq" id="WP_155163622.1">
    <property type="nucleotide sequence ID" value="NZ_WNBG01000001.1"/>
</dbReference>
<dbReference type="AlphaFoldDB" id="A0A7X2XEI7"/>
<organism evidence="10 13">
    <name type="scientific">Phascolarctobacterium faecium</name>
    <dbReference type="NCBI Taxonomy" id="33025"/>
    <lineage>
        <taxon>Bacteria</taxon>
        <taxon>Bacillati</taxon>
        <taxon>Bacillota</taxon>
        <taxon>Negativicutes</taxon>
        <taxon>Acidaminococcales</taxon>
        <taxon>Acidaminococcaceae</taxon>
        <taxon>Phascolarctobacterium</taxon>
    </lineage>
</organism>